<evidence type="ECO:0000313" key="2">
    <source>
        <dbReference type="Proteomes" id="UP000178776"/>
    </source>
</evidence>
<accession>A0A1D9LLQ0</accession>
<protein>
    <recommendedName>
        <fullName evidence="3">Type III secretion protein</fullName>
    </recommendedName>
</protein>
<dbReference type="EMBL" id="CP017707">
    <property type="protein sequence ID" value="AOZ52151.1"/>
    <property type="molecule type" value="Genomic_DNA"/>
</dbReference>
<dbReference type="GeneID" id="68843591"/>
<organism evidence="1 2">
    <name type="scientific">Chromobacterium vaccinii</name>
    <dbReference type="NCBI Taxonomy" id="1108595"/>
    <lineage>
        <taxon>Bacteria</taxon>
        <taxon>Pseudomonadati</taxon>
        <taxon>Pseudomonadota</taxon>
        <taxon>Betaproteobacteria</taxon>
        <taxon>Neisseriales</taxon>
        <taxon>Chromobacteriaceae</taxon>
        <taxon>Chromobacterium</taxon>
    </lineage>
</organism>
<dbReference type="Pfam" id="PF13327">
    <property type="entry name" value="T3SS_LEE_assoc"/>
    <property type="match status" value="1"/>
</dbReference>
<dbReference type="KEGG" id="cvc:BKX93_20535"/>
<dbReference type="RefSeq" id="WP_070981138.1">
    <property type="nucleotide sequence ID" value="NZ_CP017707.1"/>
</dbReference>
<sequence>MSPALRRLHALWRRPGREMADGWWDKLGLAGWRSAYAAQALTRPALDSLIASRLGHAGGAPEPSPLAEALLEDDMRREALCAALGLWALRCPDYLLLKPYREALSPVLDARAQTQLQALLPRGAEAAELAPAELPDAARALGAAWLADAAEPSLRLCRLLWAPSAQAAPAAPLEPALQKLSRWL</sequence>
<gene>
    <name evidence="1" type="ORF">BKX93_20535</name>
</gene>
<dbReference type="Proteomes" id="UP000178776">
    <property type="component" value="Chromosome"/>
</dbReference>
<evidence type="ECO:0008006" key="3">
    <source>
        <dbReference type="Google" id="ProtNLM"/>
    </source>
</evidence>
<proteinExistence type="predicted"/>
<reference evidence="1 2" key="1">
    <citation type="submission" date="2016-10" db="EMBL/GenBank/DDBJ databases">
        <title>Chromobacterium muskegensis sp. nov., an insecticidal bacterium isolated from Sphagnum bogs.</title>
        <authorList>
            <person name="Sparks M.E."/>
            <person name="Blackburn M.B."/>
            <person name="Gundersen-Rindal D.E."/>
            <person name="Mitchell A."/>
            <person name="Farrar R."/>
            <person name="Kuhar D."/>
        </authorList>
    </citation>
    <scope>NUCLEOTIDE SEQUENCE [LARGE SCALE GENOMIC DNA]</scope>
    <source>
        <strain evidence="1 2">21-1</strain>
    </source>
</reference>
<dbReference type="STRING" id="1108595.BKX93_20535"/>
<evidence type="ECO:0000313" key="1">
    <source>
        <dbReference type="EMBL" id="AOZ52151.1"/>
    </source>
</evidence>
<dbReference type="InterPro" id="IPR025292">
    <property type="entry name" value="T3SS_LEE_assoc"/>
</dbReference>
<dbReference type="AlphaFoldDB" id="A0A1D9LLQ0"/>
<name>A0A1D9LLQ0_9NEIS</name>